<name>A0AAV9UBM6_9PEZI</name>
<comment type="similarity">
    <text evidence="1">Belongs to the NmrA-type oxidoreductase family.</text>
</comment>
<dbReference type="PANTHER" id="PTHR42748:SF7">
    <property type="entry name" value="NMRA LIKE REDOX SENSOR 1-RELATED"/>
    <property type="match status" value="1"/>
</dbReference>
<evidence type="ECO:0000256" key="2">
    <source>
        <dbReference type="ARBA" id="ARBA00022857"/>
    </source>
</evidence>
<gene>
    <name evidence="4" type="ORF">TWF696_009506</name>
</gene>
<sequence>MESSKTVLITGATGKQGGAVLDALRGHPDYPTLSIRLVVRDPAAAAKKLPKDPSLSLHTADLTSTSSLIPALTDVHTAFLVTTPSPNPDAEVTQGKAFIDAAVKAGVRYIVFTSVGAADRSTGIPHFESKRVVEKYLAESGIPHAIIRPVAFMDNFPVDGGIKRFFILGLFNAALGGKKLQLVAVRDIGIVAADAMLREDAWRGRAIELAGDEVGLSGMLDAWTAVTGTTPWVAWVPWWLLRMALPTDVYLMFKFFYERGYEADVSTLKKQYPGLQSFEDFLREKLGKKAA</sequence>
<dbReference type="CDD" id="cd05251">
    <property type="entry name" value="NmrA_like_SDR_a"/>
    <property type="match status" value="1"/>
</dbReference>
<dbReference type="PANTHER" id="PTHR42748">
    <property type="entry name" value="NITROGEN METABOLITE REPRESSION PROTEIN NMRA FAMILY MEMBER"/>
    <property type="match status" value="1"/>
</dbReference>
<dbReference type="Gene3D" id="3.40.50.720">
    <property type="entry name" value="NAD(P)-binding Rossmann-like Domain"/>
    <property type="match status" value="1"/>
</dbReference>
<evidence type="ECO:0000259" key="3">
    <source>
        <dbReference type="Pfam" id="PF05368"/>
    </source>
</evidence>
<dbReference type="EMBL" id="JAVHNQ010000009">
    <property type="protein sequence ID" value="KAK6338694.1"/>
    <property type="molecule type" value="Genomic_DNA"/>
</dbReference>
<keyword evidence="2" id="KW-0521">NADP</keyword>
<dbReference type="Proteomes" id="UP001375240">
    <property type="component" value="Unassembled WGS sequence"/>
</dbReference>
<organism evidence="4 5">
    <name type="scientific">Orbilia brochopaga</name>
    <dbReference type="NCBI Taxonomy" id="3140254"/>
    <lineage>
        <taxon>Eukaryota</taxon>
        <taxon>Fungi</taxon>
        <taxon>Dikarya</taxon>
        <taxon>Ascomycota</taxon>
        <taxon>Pezizomycotina</taxon>
        <taxon>Orbiliomycetes</taxon>
        <taxon>Orbiliales</taxon>
        <taxon>Orbiliaceae</taxon>
        <taxon>Orbilia</taxon>
    </lineage>
</organism>
<dbReference type="InterPro" id="IPR051164">
    <property type="entry name" value="NmrA-like_oxidored"/>
</dbReference>
<keyword evidence="5" id="KW-1185">Reference proteome</keyword>
<evidence type="ECO:0000313" key="5">
    <source>
        <dbReference type="Proteomes" id="UP001375240"/>
    </source>
</evidence>
<feature type="domain" description="NmrA-like" evidence="3">
    <location>
        <begin position="4"/>
        <end position="263"/>
    </location>
</feature>
<dbReference type="AlphaFoldDB" id="A0AAV9UBM6"/>
<protein>
    <recommendedName>
        <fullName evidence="3">NmrA-like domain-containing protein</fullName>
    </recommendedName>
</protein>
<dbReference type="Pfam" id="PF05368">
    <property type="entry name" value="NmrA"/>
    <property type="match status" value="1"/>
</dbReference>
<accession>A0AAV9UBM6</accession>
<proteinExistence type="inferred from homology"/>
<dbReference type="SUPFAM" id="SSF51735">
    <property type="entry name" value="NAD(P)-binding Rossmann-fold domains"/>
    <property type="match status" value="1"/>
</dbReference>
<evidence type="ECO:0000256" key="1">
    <source>
        <dbReference type="ARBA" id="ARBA00006328"/>
    </source>
</evidence>
<evidence type="ECO:0000313" key="4">
    <source>
        <dbReference type="EMBL" id="KAK6338694.1"/>
    </source>
</evidence>
<dbReference type="InterPro" id="IPR008030">
    <property type="entry name" value="NmrA-like"/>
</dbReference>
<dbReference type="GO" id="GO:0005634">
    <property type="term" value="C:nucleus"/>
    <property type="evidence" value="ECO:0007669"/>
    <property type="project" value="TreeGrafter"/>
</dbReference>
<comment type="caution">
    <text evidence="4">The sequence shown here is derived from an EMBL/GenBank/DDBJ whole genome shotgun (WGS) entry which is preliminary data.</text>
</comment>
<reference evidence="4 5" key="1">
    <citation type="submission" date="2019-10" db="EMBL/GenBank/DDBJ databases">
        <authorList>
            <person name="Palmer J.M."/>
        </authorList>
    </citation>
    <scope>NUCLEOTIDE SEQUENCE [LARGE SCALE GENOMIC DNA]</scope>
    <source>
        <strain evidence="4 5">TWF696</strain>
    </source>
</reference>
<dbReference type="InterPro" id="IPR036291">
    <property type="entry name" value="NAD(P)-bd_dom_sf"/>
</dbReference>
<dbReference type="Gene3D" id="3.90.25.10">
    <property type="entry name" value="UDP-galactose 4-epimerase, domain 1"/>
    <property type="match status" value="1"/>
</dbReference>